<gene>
    <name evidence="1" type="ORF">N7456_008062</name>
</gene>
<dbReference type="Proteomes" id="UP001149165">
    <property type="component" value="Unassembled WGS sequence"/>
</dbReference>
<keyword evidence="2" id="KW-1185">Reference proteome</keyword>
<proteinExistence type="predicted"/>
<comment type="caution">
    <text evidence="1">The sequence shown here is derived from an EMBL/GenBank/DDBJ whole genome shotgun (WGS) entry which is preliminary data.</text>
</comment>
<name>A0A9W9FBS8_9EURO</name>
<organism evidence="1 2">
    <name type="scientific">Penicillium angulare</name>
    <dbReference type="NCBI Taxonomy" id="116970"/>
    <lineage>
        <taxon>Eukaryota</taxon>
        <taxon>Fungi</taxon>
        <taxon>Dikarya</taxon>
        <taxon>Ascomycota</taxon>
        <taxon>Pezizomycotina</taxon>
        <taxon>Eurotiomycetes</taxon>
        <taxon>Eurotiomycetidae</taxon>
        <taxon>Eurotiales</taxon>
        <taxon>Aspergillaceae</taxon>
        <taxon>Penicillium</taxon>
    </lineage>
</organism>
<dbReference type="InterPro" id="IPR024079">
    <property type="entry name" value="MetalloPept_cat_dom_sf"/>
</dbReference>
<dbReference type="AlphaFoldDB" id="A0A9W9FBS8"/>
<dbReference type="Gene3D" id="3.40.390.10">
    <property type="entry name" value="Collagenase (Catalytic Domain)"/>
    <property type="match status" value="1"/>
</dbReference>
<reference evidence="1" key="2">
    <citation type="journal article" date="2023" name="IMA Fungus">
        <title>Comparative genomic study of the Penicillium genus elucidates a diverse pangenome and 15 lateral gene transfer events.</title>
        <authorList>
            <person name="Petersen C."/>
            <person name="Sorensen T."/>
            <person name="Nielsen M.R."/>
            <person name="Sondergaard T.E."/>
            <person name="Sorensen J.L."/>
            <person name="Fitzpatrick D.A."/>
            <person name="Frisvad J.C."/>
            <person name="Nielsen K.L."/>
        </authorList>
    </citation>
    <scope>NUCLEOTIDE SEQUENCE</scope>
    <source>
        <strain evidence="1">IBT 30069</strain>
    </source>
</reference>
<dbReference type="EMBL" id="JAPQKH010000005">
    <property type="protein sequence ID" value="KAJ5097341.1"/>
    <property type="molecule type" value="Genomic_DNA"/>
</dbReference>
<evidence type="ECO:0000313" key="1">
    <source>
        <dbReference type="EMBL" id="KAJ5097341.1"/>
    </source>
</evidence>
<accession>A0A9W9FBS8</accession>
<evidence type="ECO:0000313" key="2">
    <source>
        <dbReference type="Proteomes" id="UP001149165"/>
    </source>
</evidence>
<dbReference type="SUPFAM" id="SSF55486">
    <property type="entry name" value="Metalloproteases ('zincins'), catalytic domain"/>
    <property type="match status" value="1"/>
</dbReference>
<reference evidence="1" key="1">
    <citation type="submission" date="2022-11" db="EMBL/GenBank/DDBJ databases">
        <authorList>
            <person name="Petersen C."/>
        </authorList>
    </citation>
    <scope>NUCLEOTIDE SEQUENCE</scope>
    <source>
        <strain evidence="1">IBT 30069</strain>
    </source>
</reference>
<dbReference type="GO" id="GO:0008237">
    <property type="term" value="F:metallopeptidase activity"/>
    <property type="evidence" value="ECO:0007669"/>
    <property type="project" value="InterPro"/>
</dbReference>
<dbReference type="OrthoDB" id="4369961at2759"/>
<protein>
    <submittedName>
        <fullName evidence="1">Uncharacterized protein</fullName>
    </submittedName>
</protein>
<sequence>MTTKAVNQLNALYNIIDNQQQPEDWTNYDSTFRILSTWSSFFGRPKYVNGVNTGVTWTQTKINMKHAISLYQTVLSVLSSKSLSGIINCNDAFLKKTGTTTADQKHVLYHDTRHQPAYDVWLPSSLSGKLCHETQETNGWTWQNPFAQRDEITICPKIFDNAKNEQLSSVDNSMSGLQNKELGYYKYLTAGGTLMHELTHAAYNIGFDLKAGDQLVTLPGTTSTTPAYGVKLIRLLATTASGPSIALKNADTYAFFALAMYLDACDWSREVCGAQDFSLRKKTPNGAWNYLKFDY</sequence>